<evidence type="ECO:0000256" key="1">
    <source>
        <dbReference type="ARBA" id="ARBA00023015"/>
    </source>
</evidence>
<proteinExistence type="predicted"/>
<dbReference type="GO" id="GO:0003700">
    <property type="term" value="F:DNA-binding transcription factor activity"/>
    <property type="evidence" value="ECO:0007669"/>
    <property type="project" value="InterPro"/>
</dbReference>
<name>A0A329MA46_9BACL</name>
<dbReference type="Pfam" id="PF02311">
    <property type="entry name" value="AraC_binding"/>
    <property type="match status" value="1"/>
</dbReference>
<keyword evidence="6" id="KW-1185">Reference proteome</keyword>
<keyword evidence="2" id="KW-0238">DNA-binding</keyword>
<dbReference type="PANTHER" id="PTHR43280:SF2">
    <property type="entry name" value="HTH-TYPE TRANSCRIPTIONAL REGULATOR EXSA"/>
    <property type="match status" value="1"/>
</dbReference>
<reference evidence="5 6" key="1">
    <citation type="journal article" date="2009" name="Int. J. Syst. Evol. Microbiol.">
        <title>Paenibacillus contaminans sp. nov., isolated from a contaminated laboratory plate.</title>
        <authorList>
            <person name="Chou J.H."/>
            <person name="Lee J.H."/>
            <person name="Lin M.C."/>
            <person name="Chang P.S."/>
            <person name="Arun A.B."/>
            <person name="Young C.C."/>
            <person name="Chen W.M."/>
        </authorList>
    </citation>
    <scope>NUCLEOTIDE SEQUENCE [LARGE SCALE GENOMIC DNA]</scope>
    <source>
        <strain evidence="5 6">CKOBP-6</strain>
    </source>
</reference>
<evidence type="ECO:0000259" key="4">
    <source>
        <dbReference type="PROSITE" id="PS01124"/>
    </source>
</evidence>
<sequence>MFLKWDDLRPVVVFANRLPCAPGFKFGPRTISDHQFIYVAAGKGTAIIQNRRYEASRGGLFYYGPDIVHTFEADADDPMIVYGLHFKVDGQLPERNQILAGKIQEVTGDYEASIPNRLQIGETGWEQLDIPEHFQAGTTWALHTFERFTELYAANDAIAHVRNRVLLLQFMVQLHGLVMQTNAKETETSDSVMQLVMEKLKENAALPYERKWLREWTSYHENHAARLFQKRFGLSPHAFFIERKMHLAKQWLSTTDMPVSEIAERLHVGTIHYFSRLFKTQTGQTPTAYRQLRHMI</sequence>
<keyword evidence="3" id="KW-0804">Transcription</keyword>
<dbReference type="InterPro" id="IPR014710">
    <property type="entry name" value="RmlC-like_jellyroll"/>
</dbReference>
<protein>
    <recommendedName>
        <fullName evidence="4">HTH araC/xylS-type domain-containing protein</fullName>
    </recommendedName>
</protein>
<dbReference type="PANTHER" id="PTHR43280">
    <property type="entry name" value="ARAC-FAMILY TRANSCRIPTIONAL REGULATOR"/>
    <property type="match status" value="1"/>
</dbReference>
<dbReference type="AlphaFoldDB" id="A0A329MA46"/>
<dbReference type="EMBL" id="QMFB01000020">
    <property type="protein sequence ID" value="RAV16710.1"/>
    <property type="molecule type" value="Genomic_DNA"/>
</dbReference>
<keyword evidence="1" id="KW-0805">Transcription regulation</keyword>
<dbReference type="SUPFAM" id="SSF46689">
    <property type="entry name" value="Homeodomain-like"/>
    <property type="match status" value="1"/>
</dbReference>
<dbReference type="Proteomes" id="UP000250369">
    <property type="component" value="Unassembled WGS sequence"/>
</dbReference>
<evidence type="ECO:0000256" key="3">
    <source>
        <dbReference type="ARBA" id="ARBA00023163"/>
    </source>
</evidence>
<dbReference type="InterPro" id="IPR009057">
    <property type="entry name" value="Homeodomain-like_sf"/>
</dbReference>
<dbReference type="Gene3D" id="1.10.10.60">
    <property type="entry name" value="Homeodomain-like"/>
    <property type="match status" value="1"/>
</dbReference>
<dbReference type="SMART" id="SM00342">
    <property type="entry name" value="HTH_ARAC"/>
    <property type="match status" value="1"/>
</dbReference>
<dbReference type="Pfam" id="PF12833">
    <property type="entry name" value="HTH_18"/>
    <property type="match status" value="1"/>
</dbReference>
<dbReference type="InterPro" id="IPR003313">
    <property type="entry name" value="AraC-bd"/>
</dbReference>
<feature type="domain" description="HTH araC/xylS-type" evidence="4">
    <location>
        <begin position="190"/>
        <end position="292"/>
    </location>
</feature>
<organism evidence="5 6">
    <name type="scientific">Paenibacillus contaminans</name>
    <dbReference type="NCBI Taxonomy" id="450362"/>
    <lineage>
        <taxon>Bacteria</taxon>
        <taxon>Bacillati</taxon>
        <taxon>Bacillota</taxon>
        <taxon>Bacilli</taxon>
        <taxon>Bacillales</taxon>
        <taxon>Paenibacillaceae</taxon>
        <taxon>Paenibacillus</taxon>
    </lineage>
</organism>
<dbReference type="Gene3D" id="2.60.120.10">
    <property type="entry name" value="Jelly Rolls"/>
    <property type="match status" value="1"/>
</dbReference>
<gene>
    <name evidence="5" type="ORF">DQG23_28145</name>
</gene>
<dbReference type="InterPro" id="IPR018060">
    <property type="entry name" value="HTH_AraC"/>
</dbReference>
<dbReference type="PROSITE" id="PS01124">
    <property type="entry name" value="HTH_ARAC_FAMILY_2"/>
    <property type="match status" value="1"/>
</dbReference>
<dbReference type="InterPro" id="IPR037923">
    <property type="entry name" value="HTH-like"/>
</dbReference>
<dbReference type="GO" id="GO:0043565">
    <property type="term" value="F:sequence-specific DNA binding"/>
    <property type="evidence" value="ECO:0007669"/>
    <property type="project" value="InterPro"/>
</dbReference>
<accession>A0A329MA46</accession>
<dbReference type="SUPFAM" id="SSF51215">
    <property type="entry name" value="Regulatory protein AraC"/>
    <property type="match status" value="1"/>
</dbReference>
<evidence type="ECO:0000313" key="6">
    <source>
        <dbReference type="Proteomes" id="UP000250369"/>
    </source>
</evidence>
<evidence type="ECO:0000256" key="2">
    <source>
        <dbReference type="ARBA" id="ARBA00023125"/>
    </source>
</evidence>
<evidence type="ECO:0000313" key="5">
    <source>
        <dbReference type="EMBL" id="RAV16710.1"/>
    </source>
</evidence>
<comment type="caution">
    <text evidence="5">The sequence shown here is derived from an EMBL/GenBank/DDBJ whole genome shotgun (WGS) entry which is preliminary data.</text>
</comment>